<comment type="similarity">
    <text evidence="1">Belongs to the complex I LYR family.</text>
</comment>
<dbReference type="GO" id="GO:1990221">
    <property type="term" value="C:L-cysteine desulfurase complex"/>
    <property type="evidence" value="ECO:0007669"/>
    <property type="project" value="TreeGrafter"/>
</dbReference>
<evidence type="ECO:0000256" key="1">
    <source>
        <dbReference type="ARBA" id="ARBA00009508"/>
    </source>
</evidence>
<sequence>MSVVTQANSAFQARSLFRSLLRQSRQFAAYNFREYARRRTIDAFREHQHVTEERKIQELMQKGLQDLRMMKVGSSAAGHPVPNATGIRVVL</sequence>
<dbReference type="VEuPathDB" id="FungiDB:EMCG_04773"/>
<proteinExistence type="inferred from homology"/>
<comment type="caution">
    <text evidence="3">The sequence shown here is derived from an EMBL/GenBank/DDBJ whole genome shotgun (WGS) entry which is preliminary data.</text>
</comment>
<gene>
    <name evidence="3" type="ORF">GX50_02358</name>
</gene>
<evidence type="ECO:0000259" key="2">
    <source>
        <dbReference type="Pfam" id="PF05347"/>
    </source>
</evidence>
<keyword evidence="4" id="KW-1185">Reference proteome</keyword>
<reference evidence="3 4" key="1">
    <citation type="submission" date="2017-10" db="EMBL/GenBank/DDBJ databases">
        <title>Comparative genomics in systemic dimorphic fungi from Ajellomycetaceae.</title>
        <authorList>
            <person name="Munoz J.F."/>
            <person name="Mcewen J.G."/>
            <person name="Clay O.K."/>
            <person name="Cuomo C.A."/>
        </authorList>
    </citation>
    <scope>NUCLEOTIDE SEQUENCE [LARGE SCALE GENOMIC DNA]</scope>
    <source>
        <strain evidence="3 4">UAMH4076</strain>
    </source>
</reference>
<evidence type="ECO:0000313" key="3">
    <source>
        <dbReference type="EMBL" id="PGH34798.1"/>
    </source>
</evidence>
<dbReference type="EMBL" id="PDND01000033">
    <property type="protein sequence ID" value="PGH34798.1"/>
    <property type="molecule type" value="Genomic_DNA"/>
</dbReference>
<dbReference type="PANTHER" id="PTHR13166">
    <property type="entry name" value="PROTEIN C6ORF149"/>
    <property type="match status" value="1"/>
</dbReference>
<dbReference type="GO" id="GO:0016226">
    <property type="term" value="P:iron-sulfur cluster assembly"/>
    <property type="evidence" value="ECO:0007669"/>
    <property type="project" value="InterPro"/>
</dbReference>
<dbReference type="CDD" id="cd20264">
    <property type="entry name" value="Complex1_LYR_LYRM4"/>
    <property type="match status" value="1"/>
</dbReference>
<dbReference type="STRING" id="73230.A0A2B7ZNM7"/>
<accession>A0A2B7ZNM7</accession>
<dbReference type="InterPro" id="IPR008011">
    <property type="entry name" value="Complex1_LYR_dom"/>
</dbReference>
<dbReference type="Pfam" id="PF05347">
    <property type="entry name" value="Complex1_LYR"/>
    <property type="match status" value="1"/>
</dbReference>
<dbReference type="GO" id="GO:0005739">
    <property type="term" value="C:mitochondrion"/>
    <property type="evidence" value="ECO:0007669"/>
    <property type="project" value="TreeGrafter"/>
</dbReference>
<dbReference type="PANTHER" id="PTHR13166:SF7">
    <property type="entry name" value="LYR MOTIF-CONTAINING PROTEIN 4"/>
    <property type="match status" value="1"/>
</dbReference>
<dbReference type="Proteomes" id="UP000226031">
    <property type="component" value="Unassembled WGS sequence"/>
</dbReference>
<feature type="domain" description="Complex 1 LYR protein" evidence="2">
    <location>
        <begin position="12"/>
        <end position="69"/>
    </location>
</feature>
<name>A0A2B7ZNM7_9EURO</name>
<dbReference type="InterPro" id="IPR045297">
    <property type="entry name" value="Complex1_LYR_LYRM4"/>
</dbReference>
<protein>
    <recommendedName>
        <fullName evidence="2">Complex 1 LYR protein domain-containing protein</fullName>
    </recommendedName>
</protein>
<evidence type="ECO:0000313" key="4">
    <source>
        <dbReference type="Proteomes" id="UP000226031"/>
    </source>
</evidence>
<organism evidence="3 4">
    <name type="scientific">[Emmonsia] crescens</name>
    <dbReference type="NCBI Taxonomy" id="73230"/>
    <lineage>
        <taxon>Eukaryota</taxon>
        <taxon>Fungi</taxon>
        <taxon>Dikarya</taxon>
        <taxon>Ascomycota</taxon>
        <taxon>Pezizomycotina</taxon>
        <taxon>Eurotiomycetes</taxon>
        <taxon>Eurotiomycetidae</taxon>
        <taxon>Onygenales</taxon>
        <taxon>Ajellomycetaceae</taxon>
        <taxon>Emergomyces</taxon>
    </lineage>
</organism>
<dbReference type="AlphaFoldDB" id="A0A2B7ZNM7"/>
<dbReference type="InterPro" id="IPR051522">
    <property type="entry name" value="ISC_assembly_LYR"/>
</dbReference>